<reference evidence="2 3" key="1">
    <citation type="journal article" date="2018" name="Nat. Genet.">
        <title>The Rosa genome provides new insights in the design of modern roses.</title>
        <authorList>
            <person name="Bendahmane M."/>
        </authorList>
    </citation>
    <scope>NUCLEOTIDE SEQUENCE [LARGE SCALE GENOMIC DNA]</scope>
    <source>
        <strain evidence="3">cv. Old Blush</strain>
    </source>
</reference>
<keyword evidence="3" id="KW-1185">Reference proteome</keyword>
<sequence length="205" mass="22907">MRLQSPQKPALTFFHSEVKNHLTCGSQNLALRLFTSASVRKPPATVRLGLLPSLLQVQFFTLPSNPLSQNAKQKNTLFGTNIHTVAARQHGLTRRRREMAWEQLHSGPWHSVLPVWRDADAMACLHVAKLHFAAAEFTDALRALDMGLLMGGPIFKSDLHSAMTKVPAKSRAAARVPEQNGPNLDRRLVRDDLKATEMLEFCLQN</sequence>
<feature type="domain" description="DM8" evidence="1">
    <location>
        <begin position="95"/>
        <end position="177"/>
    </location>
</feature>
<keyword evidence="2" id="KW-0560">Oxidoreductase</keyword>
<dbReference type="EMBL" id="PDCK01000043">
    <property type="protein sequence ID" value="PRQ35281.1"/>
    <property type="molecule type" value="Genomic_DNA"/>
</dbReference>
<keyword evidence="2" id="KW-0808">Transferase</keyword>
<evidence type="ECO:0000313" key="3">
    <source>
        <dbReference type="Proteomes" id="UP000238479"/>
    </source>
</evidence>
<evidence type="ECO:0000259" key="1">
    <source>
        <dbReference type="Pfam" id="PF24472"/>
    </source>
</evidence>
<dbReference type="GO" id="GO:0008168">
    <property type="term" value="F:methyltransferase activity"/>
    <property type="evidence" value="ECO:0007669"/>
    <property type="project" value="UniProtKB-KW"/>
</dbReference>
<organism evidence="2 3">
    <name type="scientific">Rosa chinensis</name>
    <name type="common">China rose</name>
    <dbReference type="NCBI Taxonomy" id="74649"/>
    <lineage>
        <taxon>Eukaryota</taxon>
        <taxon>Viridiplantae</taxon>
        <taxon>Streptophyta</taxon>
        <taxon>Embryophyta</taxon>
        <taxon>Tracheophyta</taxon>
        <taxon>Spermatophyta</taxon>
        <taxon>Magnoliopsida</taxon>
        <taxon>eudicotyledons</taxon>
        <taxon>Gunneridae</taxon>
        <taxon>Pentapetalae</taxon>
        <taxon>rosids</taxon>
        <taxon>fabids</taxon>
        <taxon>Rosales</taxon>
        <taxon>Rosaceae</taxon>
        <taxon>Rosoideae</taxon>
        <taxon>Rosoideae incertae sedis</taxon>
        <taxon>Rosa</taxon>
    </lineage>
</organism>
<proteinExistence type="predicted"/>
<dbReference type="Proteomes" id="UP000238479">
    <property type="component" value="Chromosome 5"/>
</dbReference>
<dbReference type="GO" id="GO:0140680">
    <property type="term" value="F:histone H3K36me/H3K36me2 demethylase activity"/>
    <property type="evidence" value="ECO:0007669"/>
    <property type="project" value="UniProtKB-EC"/>
</dbReference>
<dbReference type="Gramene" id="PRQ35281">
    <property type="protein sequence ID" value="PRQ35281"/>
    <property type="gene ID" value="RchiOBHm_Chr5g0078281"/>
</dbReference>
<dbReference type="STRING" id="74649.A0A2P6QM71"/>
<dbReference type="GO" id="GO:0032259">
    <property type="term" value="P:methylation"/>
    <property type="evidence" value="ECO:0007669"/>
    <property type="project" value="UniProtKB-KW"/>
</dbReference>
<accession>A0A2P6QM71</accession>
<dbReference type="EC" id="1.14.11.27" evidence="2"/>
<dbReference type="Pfam" id="PF24472">
    <property type="entry name" value="ARM_KDM8_N"/>
    <property type="match status" value="1"/>
</dbReference>
<evidence type="ECO:0000313" key="2">
    <source>
        <dbReference type="EMBL" id="PRQ35281.1"/>
    </source>
</evidence>
<dbReference type="InterPro" id="IPR056520">
    <property type="entry name" value="ARM_KDM8_N"/>
</dbReference>
<keyword evidence="2" id="KW-0489">Methyltransferase</keyword>
<dbReference type="AlphaFoldDB" id="A0A2P6QM71"/>
<comment type="caution">
    <text evidence="2">The sequence shown here is derived from an EMBL/GenBank/DDBJ whole genome shotgun (WGS) entry which is preliminary data.</text>
</comment>
<gene>
    <name evidence="2" type="ORF">RchiOBHm_Chr5g0078281</name>
</gene>
<protein>
    <submittedName>
        <fullName evidence="2">Putative [histone H3]-lysine-36 demethylase</fullName>
        <ecNumber evidence="2">1.14.11.27</ecNumber>
    </submittedName>
</protein>
<name>A0A2P6QM71_ROSCH</name>